<dbReference type="GO" id="GO:0003697">
    <property type="term" value="F:single-stranded DNA binding"/>
    <property type="evidence" value="ECO:0007669"/>
    <property type="project" value="InterPro"/>
</dbReference>
<keyword evidence="6" id="KW-0804">Transcription</keyword>
<evidence type="ECO:0000256" key="8">
    <source>
        <dbReference type="ARBA" id="ARBA00035185"/>
    </source>
</evidence>
<dbReference type="EMBL" id="KV750551">
    <property type="protein sequence ID" value="OCL04284.1"/>
    <property type="molecule type" value="Genomic_DNA"/>
</dbReference>
<evidence type="ECO:0000256" key="2">
    <source>
        <dbReference type="ARBA" id="ARBA00010741"/>
    </source>
</evidence>
<dbReference type="GO" id="GO:0005840">
    <property type="term" value="C:ribosome"/>
    <property type="evidence" value="ECO:0007669"/>
    <property type="project" value="UniProtKB-KW"/>
</dbReference>
<comment type="similarity">
    <text evidence="2">Belongs to the mitochondrion-specific ribosomal protein mL67 family.</text>
</comment>
<dbReference type="GO" id="GO:1990904">
    <property type="term" value="C:ribonucleoprotein complex"/>
    <property type="evidence" value="ECO:0007669"/>
    <property type="project" value="UniProtKB-KW"/>
</dbReference>
<dbReference type="GO" id="GO:0005739">
    <property type="term" value="C:mitochondrion"/>
    <property type="evidence" value="ECO:0007669"/>
    <property type="project" value="UniProtKB-SubCell"/>
</dbReference>
<dbReference type="OrthoDB" id="5333655at2759"/>
<accession>A0A8E2ESY9</accession>
<organism evidence="10 11">
    <name type="scientific">Glonium stellatum</name>
    <dbReference type="NCBI Taxonomy" id="574774"/>
    <lineage>
        <taxon>Eukaryota</taxon>
        <taxon>Fungi</taxon>
        <taxon>Dikarya</taxon>
        <taxon>Ascomycota</taxon>
        <taxon>Pezizomycotina</taxon>
        <taxon>Dothideomycetes</taxon>
        <taxon>Pleosporomycetidae</taxon>
        <taxon>Gloniales</taxon>
        <taxon>Gloniaceae</taxon>
        <taxon>Glonium</taxon>
    </lineage>
</organism>
<evidence type="ECO:0000256" key="1">
    <source>
        <dbReference type="ARBA" id="ARBA00004173"/>
    </source>
</evidence>
<evidence type="ECO:0000256" key="9">
    <source>
        <dbReference type="SAM" id="MobiDB-lite"/>
    </source>
</evidence>
<name>A0A8E2ESY9_9PEZI</name>
<evidence type="ECO:0000256" key="4">
    <source>
        <dbReference type="ARBA" id="ARBA00023015"/>
    </source>
</evidence>
<keyword evidence="5" id="KW-0496">Mitochondrion</keyword>
<dbReference type="Proteomes" id="UP000250140">
    <property type="component" value="Unassembled WGS sequence"/>
</dbReference>
<dbReference type="Pfam" id="PF12829">
    <property type="entry name" value="Mhr1"/>
    <property type="match status" value="1"/>
</dbReference>
<dbReference type="PANTHER" id="PTHR28184">
    <property type="entry name" value="MITOCHONDRIAL HOMOLOGOUS RECOMBINATION PROTEIN 1"/>
    <property type="match status" value="1"/>
</dbReference>
<proteinExistence type="inferred from homology"/>
<dbReference type="GO" id="GO:0000150">
    <property type="term" value="F:DNA strand exchange activity"/>
    <property type="evidence" value="ECO:0007669"/>
    <property type="project" value="InterPro"/>
</dbReference>
<dbReference type="GO" id="GO:0003735">
    <property type="term" value="F:structural constituent of ribosome"/>
    <property type="evidence" value="ECO:0007669"/>
    <property type="project" value="TreeGrafter"/>
</dbReference>
<comment type="subcellular location">
    <subcellularLocation>
        <location evidence="1">Mitochondrion</location>
    </subcellularLocation>
</comment>
<dbReference type="PANTHER" id="PTHR28184:SF1">
    <property type="entry name" value="LARGE RIBOSOMAL SUBUNIT PROTEIN ML67"/>
    <property type="match status" value="1"/>
</dbReference>
<feature type="region of interest" description="Disordered" evidence="9">
    <location>
        <begin position="319"/>
        <end position="397"/>
    </location>
</feature>
<keyword evidence="11" id="KW-1185">Reference proteome</keyword>
<evidence type="ECO:0000256" key="5">
    <source>
        <dbReference type="ARBA" id="ARBA00023128"/>
    </source>
</evidence>
<keyword evidence="7" id="KW-0687">Ribonucleoprotein</keyword>
<evidence type="ECO:0000256" key="3">
    <source>
        <dbReference type="ARBA" id="ARBA00022980"/>
    </source>
</evidence>
<dbReference type="InterPro" id="IPR024629">
    <property type="entry name" value="Ribosomal_mL67"/>
</dbReference>
<evidence type="ECO:0000313" key="10">
    <source>
        <dbReference type="EMBL" id="OCL04284.1"/>
    </source>
</evidence>
<evidence type="ECO:0000256" key="6">
    <source>
        <dbReference type="ARBA" id="ARBA00023163"/>
    </source>
</evidence>
<sequence>MSAANSTRMKALLHGKHIFIYANIETKQVIYSLRQTLTDTRLNQLPFIGKHSVPPTIRPDLWRPLCTVTFPTGPQGLSAYRKLRELRRLHELCWDHTSPEALKMSRKKRIRWLMDQKANAIADLAKVLEMQGEKGGKMAATIERRREEVERVASKKWAEIEALAQRADDGEVASIEANLETLKLQHGRRQEKEKARIEKAIAGLRTFRKKLLWAQRQVALRAETDAKITAEQAALAATKAEVEAAKEDAVAGKDAIETKELPVSENPVVTSVLPKYLRRPLPRPMTLDGVLIKWADIYDAEYAASWPEQVLHDRMGAVKRTAPSPNEPATPFPTIEEEQVREMENVVLDGESVEENEAQGKENEENEEDEEKKESKRSFLSKLNPFSRKGGDTRASA</sequence>
<evidence type="ECO:0000256" key="7">
    <source>
        <dbReference type="ARBA" id="ARBA00023274"/>
    </source>
</evidence>
<protein>
    <recommendedName>
        <fullName evidence="8">Large ribosomal subunit protein mL67</fullName>
    </recommendedName>
</protein>
<reference evidence="10 11" key="1">
    <citation type="journal article" date="2016" name="Nat. Commun.">
        <title>Ectomycorrhizal ecology is imprinted in the genome of the dominant symbiotic fungus Cenococcum geophilum.</title>
        <authorList>
            <consortium name="DOE Joint Genome Institute"/>
            <person name="Peter M."/>
            <person name="Kohler A."/>
            <person name="Ohm R.A."/>
            <person name="Kuo A."/>
            <person name="Krutzmann J."/>
            <person name="Morin E."/>
            <person name="Arend M."/>
            <person name="Barry K.W."/>
            <person name="Binder M."/>
            <person name="Choi C."/>
            <person name="Clum A."/>
            <person name="Copeland A."/>
            <person name="Grisel N."/>
            <person name="Haridas S."/>
            <person name="Kipfer T."/>
            <person name="LaButti K."/>
            <person name="Lindquist E."/>
            <person name="Lipzen A."/>
            <person name="Maire R."/>
            <person name="Meier B."/>
            <person name="Mihaltcheva S."/>
            <person name="Molinier V."/>
            <person name="Murat C."/>
            <person name="Poggeler S."/>
            <person name="Quandt C.A."/>
            <person name="Sperisen C."/>
            <person name="Tritt A."/>
            <person name="Tisserant E."/>
            <person name="Crous P.W."/>
            <person name="Henrissat B."/>
            <person name="Nehls U."/>
            <person name="Egli S."/>
            <person name="Spatafora J.W."/>
            <person name="Grigoriev I.V."/>
            <person name="Martin F.M."/>
        </authorList>
    </citation>
    <scope>NUCLEOTIDE SEQUENCE [LARGE SCALE GENOMIC DNA]</scope>
    <source>
        <strain evidence="10 11">CBS 207.34</strain>
    </source>
</reference>
<gene>
    <name evidence="10" type="ORF">AOQ84DRAFT_442183</name>
</gene>
<keyword evidence="4" id="KW-0805">Transcription regulation</keyword>
<evidence type="ECO:0000313" key="11">
    <source>
        <dbReference type="Proteomes" id="UP000250140"/>
    </source>
</evidence>
<dbReference type="AlphaFoldDB" id="A0A8E2ESY9"/>
<keyword evidence="3" id="KW-0689">Ribosomal protein</keyword>